<dbReference type="InterPro" id="IPR057037">
    <property type="entry name" value="TPR_rep_actino"/>
</dbReference>
<name>A0A7K0E184_9NOCA</name>
<gene>
    <name evidence="3" type="ORF">NRB56_71570</name>
</gene>
<reference evidence="3 4" key="1">
    <citation type="submission" date="2019-10" db="EMBL/GenBank/DDBJ databases">
        <title>Nocardia macrotermitis sp. nov. and Nocardia aurantia sp. nov., isolated from the gut of fungus growing-termite Macrotermes natalensis.</title>
        <authorList>
            <person name="Benndorf R."/>
            <person name="Schwitalla J."/>
            <person name="Martin K."/>
            <person name="De Beer W."/>
            <person name="Kaster A.-K."/>
            <person name="Vollmers J."/>
            <person name="Poulsen M."/>
            <person name="Beemelmanns C."/>
        </authorList>
    </citation>
    <scope>NUCLEOTIDE SEQUENCE [LARGE SCALE GENOMIC DNA]</scope>
    <source>
        <strain evidence="3 4">RB56</strain>
    </source>
</reference>
<comment type="caution">
    <text evidence="3">The sequence shown here is derived from an EMBL/GenBank/DDBJ whole genome shotgun (WGS) entry which is preliminary data.</text>
</comment>
<evidence type="ECO:0000256" key="1">
    <source>
        <dbReference type="SAM" id="MobiDB-lite"/>
    </source>
</evidence>
<evidence type="ECO:0000313" key="4">
    <source>
        <dbReference type="Proteomes" id="UP000431401"/>
    </source>
</evidence>
<proteinExistence type="predicted"/>
<dbReference type="EMBL" id="WEGI01000020">
    <property type="protein sequence ID" value="MQY31548.1"/>
    <property type="molecule type" value="Genomic_DNA"/>
</dbReference>
<dbReference type="Pfam" id="PF23275">
    <property type="entry name" value="TPR_23"/>
    <property type="match status" value="1"/>
</dbReference>
<feature type="region of interest" description="Disordered" evidence="1">
    <location>
        <begin position="185"/>
        <end position="213"/>
    </location>
</feature>
<evidence type="ECO:0000259" key="2">
    <source>
        <dbReference type="Pfam" id="PF23275"/>
    </source>
</evidence>
<dbReference type="AlphaFoldDB" id="A0A7K0E184"/>
<protein>
    <recommendedName>
        <fullName evidence="2">TPR repeat domain-containing protein</fullName>
    </recommendedName>
</protein>
<keyword evidence="4" id="KW-1185">Reference proteome</keyword>
<sequence>MADPAPPTVSQVSSWHLDTLDTQATTWTQQAATLKTELDTVHGAIGNSVDHLVGKFGNSLRDSGLLLRDDGYRTVGALETAGTAITTGSPDLRFAQQTVRQTVTTISAEGFRWAEDGTVIVSLPQTSTALADSDRTGAAIKLAALQRKADQYTTTLRGALRVAGATAQAVADNLTAAFDQLPEAAQGARPGSLTDPAAAGRQGTDDGRLVASGKATDADLQRIAARLAAAGLTADDVTAVDAGQHVELPEAQWDYLHEFYNTAGLNGLTSMSERLSALHDTTAAATVADQLNTLSNPNVIAASHDPLPPGQHRHGGLDQLPADLRNVLTADYQVRPGRPSANLGAYGLSRVAHMIDLADSRSAPGSEINKQLILRASDIAPRINPYVTIDTDWRHGTAEGLAQVMLDAGGRDKIAVHDVLTDTGLPIGAHTTVLDNLLHHHWADDGAGVQKMLSWVESDATDPNPAISGRAGETAFKAADYLASHKSTLLHLDGDKGPSLGEVNPLTVRGLGSALGPYIADMVGVESEFLNTRQFGTLGDATAAGHPGAQAIFSVIDSDRDAAVSFDTKALSTAQQLQSTWLQSALADPENPHNELATKSGTILGLVDRGLSDELDTRKETEIRKAVQAFAEEGAGWDTGKGVVSTGVKLIPVVKDVFGPIIDVSNSFAKMNLIGLAYEAPDPASAHYDTSHEYAPARALYQVAQVLETKDGSLGHDPRYDNLFTDGRLKSYDNALSATSSDPTILESRLENILNAYHGGMLHEHLQDFLVKIQEGRSAVR</sequence>
<evidence type="ECO:0000313" key="3">
    <source>
        <dbReference type="EMBL" id="MQY31548.1"/>
    </source>
</evidence>
<accession>A0A7K0E184</accession>
<dbReference type="Proteomes" id="UP000431401">
    <property type="component" value="Unassembled WGS sequence"/>
</dbReference>
<feature type="domain" description="TPR repeat" evidence="2">
    <location>
        <begin position="228"/>
        <end position="455"/>
    </location>
</feature>
<organism evidence="3 4">
    <name type="scientific">Nocardia aurantia</name>
    <dbReference type="NCBI Taxonomy" id="2585199"/>
    <lineage>
        <taxon>Bacteria</taxon>
        <taxon>Bacillati</taxon>
        <taxon>Actinomycetota</taxon>
        <taxon>Actinomycetes</taxon>
        <taxon>Mycobacteriales</taxon>
        <taxon>Nocardiaceae</taxon>
        <taxon>Nocardia</taxon>
    </lineage>
</organism>